<dbReference type="EMBL" id="CP162551">
    <property type="protein sequence ID" value="XDI37851.1"/>
    <property type="molecule type" value="Genomic_DNA"/>
</dbReference>
<evidence type="ECO:0000313" key="1">
    <source>
        <dbReference type="EMBL" id="XDI37851.1"/>
    </source>
</evidence>
<accession>A0AB39BX16</accession>
<sequence>MVAIISILTIVGCSESDPILNDSQTETFSTQENALEDFADGVRGGIMLVNTTQGEQLLVANSTQRIYFISELLNKDGEYAVVKLSNDVSLNGVPGAGWQFSSAENNKYTVKLTNEKENNFIQIPGKQLFLSIEQGHNLSKTPASGGNAIESTEILK</sequence>
<reference evidence="1" key="1">
    <citation type="submission" date="2024-07" db="EMBL/GenBank/DDBJ databases">
        <title>Identification and characteristics of an arsenic-resistant bacterial isolate, which belongs to a novel species.</title>
        <authorList>
            <person name="Juszczyk A."/>
            <person name="Kowalczyk A."/>
            <person name="Was K."/>
            <person name="Kosowicz W."/>
            <person name="Budzyn A."/>
            <person name="Latowski D."/>
        </authorList>
    </citation>
    <scope>NUCLEOTIDE SEQUENCE</scope>
    <source>
        <strain evidence="1">As8PL</strain>
    </source>
</reference>
<protein>
    <submittedName>
        <fullName evidence="1">Uncharacterized protein</fullName>
    </submittedName>
</protein>
<dbReference type="RefSeq" id="WP_368505179.1">
    <property type="nucleotide sequence ID" value="NZ_CP162551.1"/>
</dbReference>
<dbReference type="AlphaFoldDB" id="A0AB39BX16"/>
<name>A0AB39BX16_9BACI</name>
<organism evidence="1">
    <name type="scientific">Alkalihalophilus sp. As8PL</name>
    <dbReference type="NCBI Taxonomy" id="3237103"/>
    <lineage>
        <taxon>Bacteria</taxon>
        <taxon>Bacillati</taxon>
        <taxon>Bacillota</taxon>
        <taxon>Bacilli</taxon>
        <taxon>Bacillales</taxon>
        <taxon>Bacillaceae</taxon>
        <taxon>Alkalihalophilus</taxon>
    </lineage>
</organism>
<gene>
    <name evidence="1" type="ORF">AB3N04_05915</name>
</gene>
<proteinExistence type="predicted"/>